<dbReference type="Pfam" id="PF25597">
    <property type="entry name" value="SH3_retrovirus"/>
    <property type="match status" value="1"/>
</dbReference>
<dbReference type="InterPro" id="IPR039537">
    <property type="entry name" value="Retrotran_Ty1/copia-like"/>
</dbReference>
<evidence type="ECO:0000256" key="1">
    <source>
        <dbReference type="ARBA" id="ARBA00022723"/>
    </source>
</evidence>
<reference evidence="4 5" key="1">
    <citation type="journal article" date="2023" name="BMC Biotechnol.">
        <title>Vitis rotundifolia cv Carlos genome sequencing.</title>
        <authorList>
            <person name="Huff M."/>
            <person name="Hulse-Kemp A."/>
            <person name="Scheffler B."/>
            <person name="Youngblood R."/>
            <person name="Simpson S."/>
            <person name="Babiker E."/>
            <person name="Staton M."/>
        </authorList>
    </citation>
    <scope>NUCLEOTIDE SEQUENCE [LARGE SCALE GENOMIC DNA]</scope>
    <source>
        <tissue evidence="4">Leaf</tissue>
    </source>
</reference>
<dbReference type="PROSITE" id="PS50994">
    <property type="entry name" value="INTEGRASE"/>
    <property type="match status" value="1"/>
</dbReference>
<dbReference type="SUPFAM" id="SSF56672">
    <property type="entry name" value="DNA/RNA polymerases"/>
    <property type="match status" value="1"/>
</dbReference>
<dbReference type="GO" id="GO:0046872">
    <property type="term" value="F:metal ion binding"/>
    <property type="evidence" value="ECO:0007669"/>
    <property type="project" value="UniProtKB-KW"/>
</dbReference>
<proteinExistence type="predicted"/>
<evidence type="ECO:0000259" key="3">
    <source>
        <dbReference type="PROSITE" id="PS50994"/>
    </source>
</evidence>
<dbReference type="InterPro" id="IPR012337">
    <property type="entry name" value="RNaseH-like_sf"/>
</dbReference>
<dbReference type="InterPro" id="IPR043502">
    <property type="entry name" value="DNA/RNA_pol_sf"/>
</dbReference>
<keyword evidence="1" id="KW-0479">Metal-binding</keyword>
<accession>A0AA38ZM35</accession>
<sequence length="670" mass="75215">MKNRAELFSIFQKFYAEIQTQFNISIRVLRSHNAREYFSAPFTSFMSHHGILHQSSCAHTPQQNGVVERKNRHLVETARTILLHSNVPFRFWGDAVLTACYLINRMPSSILHDQIPHSLLFPDQPLYFLPPHVFGCTCFVHILTPAQDKLSAKAMKCFFVGYSRLQKGYRCYFLETHRYFISADVTFFEDSPFFSTTSESLPVSEVLPIPIVSPPDAMPPRPLQVYHRRPRVVAPLPFAEAPADSLPIPSASPAPALPSPNDLPIAVRKGIRSTRNPHPIYNFLSYHRLSSPYSAFVSAISSVSLPKSTHEALSHPGWRQAMVDEMAALHSNGTWDLVVLPSGKSTVGYCWVYAVKVGPDGQVDRLKARLVAKGYTQVYGSDYGDTFSPVAKIASVRLLLSMAAMCSWPLYQLDIKNAFLHGDLTKEVYMEQPPGFVAQGESGLVCRLRRSLYGLKQSPRAWFGRFSSVVQEFGMLRSTADHSVFYHHNSLGQCIYLVVYVDDIVITGSDQDGIQKLKQHLFTHFQTKDLGKLKYFLGIEIAQSSSGVVLSQRKYALDILEETGMLDCKPVDTPMDPNVKLVPGQGEPLGDPGRYRRLVGKLNYLTITRPDISFPVSVVSQFLQSPCDSHWDAVIRILRYIKSTPGQGVLYENKGHNLLFKLLLLLFIAG</sequence>
<dbReference type="InterPro" id="IPR036397">
    <property type="entry name" value="RNaseH_sf"/>
</dbReference>
<dbReference type="InterPro" id="IPR013103">
    <property type="entry name" value="RVT_2"/>
</dbReference>
<evidence type="ECO:0000256" key="2">
    <source>
        <dbReference type="ARBA" id="ARBA00022801"/>
    </source>
</evidence>
<dbReference type="FunFam" id="3.30.420.10:FF:000438">
    <property type="match status" value="1"/>
</dbReference>
<gene>
    <name evidence="4" type="ORF">PVL29_013614</name>
</gene>
<dbReference type="AlphaFoldDB" id="A0AA38ZM35"/>
<evidence type="ECO:0000313" key="4">
    <source>
        <dbReference type="EMBL" id="KAJ9691487.1"/>
    </source>
</evidence>
<dbReference type="EMBL" id="JARBHA010000010">
    <property type="protein sequence ID" value="KAJ9691487.1"/>
    <property type="molecule type" value="Genomic_DNA"/>
</dbReference>
<dbReference type="Proteomes" id="UP001168098">
    <property type="component" value="Unassembled WGS sequence"/>
</dbReference>
<feature type="domain" description="Integrase catalytic" evidence="3">
    <location>
        <begin position="1"/>
        <end position="124"/>
    </location>
</feature>
<evidence type="ECO:0000313" key="5">
    <source>
        <dbReference type="Proteomes" id="UP001168098"/>
    </source>
</evidence>
<dbReference type="PANTHER" id="PTHR42648:SF28">
    <property type="entry name" value="TRANSPOSON-ENCODED PROTEIN WITH RIBONUCLEASE H-LIKE AND RETROVIRUS ZINC FINGER-LIKE DOMAINS"/>
    <property type="match status" value="1"/>
</dbReference>
<dbReference type="PANTHER" id="PTHR42648">
    <property type="entry name" value="TRANSPOSASE, PUTATIVE-RELATED"/>
    <property type="match status" value="1"/>
</dbReference>
<dbReference type="InterPro" id="IPR001584">
    <property type="entry name" value="Integrase_cat-core"/>
</dbReference>
<dbReference type="SUPFAM" id="SSF53098">
    <property type="entry name" value="Ribonuclease H-like"/>
    <property type="match status" value="1"/>
</dbReference>
<name>A0AA38ZM35_VITRO</name>
<dbReference type="InterPro" id="IPR057670">
    <property type="entry name" value="SH3_retrovirus"/>
</dbReference>
<organism evidence="4 5">
    <name type="scientific">Vitis rotundifolia</name>
    <name type="common">Muscadine grape</name>
    <dbReference type="NCBI Taxonomy" id="103349"/>
    <lineage>
        <taxon>Eukaryota</taxon>
        <taxon>Viridiplantae</taxon>
        <taxon>Streptophyta</taxon>
        <taxon>Embryophyta</taxon>
        <taxon>Tracheophyta</taxon>
        <taxon>Spermatophyta</taxon>
        <taxon>Magnoliopsida</taxon>
        <taxon>eudicotyledons</taxon>
        <taxon>Gunneridae</taxon>
        <taxon>Pentapetalae</taxon>
        <taxon>rosids</taxon>
        <taxon>Vitales</taxon>
        <taxon>Vitaceae</taxon>
        <taxon>Viteae</taxon>
        <taxon>Vitis</taxon>
    </lineage>
</organism>
<dbReference type="GO" id="GO:0015074">
    <property type="term" value="P:DNA integration"/>
    <property type="evidence" value="ECO:0007669"/>
    <property type="project" value="InterPro"/>
</dbReference>
<dbReference type="Gene3D" id="3.30.420.10">
    <property type="entry name" value="Ribonuclease H-like superfamily/Ribonuclease H"/>
    <property type="match status" value="1"/>
</dbReference>
<keyword evidence="2" id="KW-0378">Hydrolase</keyword>
<dbReference type="GO" id="GO:0016787">
    <property type="term" value="F:hydrolase activity"/>
    <property type="evidence" value="ECO:0007669"/>
    <property type="project" value="UniProtKB-KW"/>
</dbReference>
<dbReference type="GO" id="GO:0003676">
    <property type="term" value="F:nucleic acid binding"/>
    <property type="evidence" value="ECO:0007669"/>
    <property type="project" value="InterPro"/>
</dbReference>
<keyword evidence="5" id="KW-1185">Reference proteome</keyword>
<protein>
    <recommendedName>
        <fullName evidence="3">Integrase catalytic domain-containing protein</fullName>
    </recommendedName>
</protein>
<dbReference type="Pfam" id="PF07727">
    <property type="entry name" value="RVT_2"/>
    <property type="match status" value="1"/>
</dbReference>
<comment type="caution">
    <text evidence="4">The sequence shown here is derived from an EMBL/GenBank/DDBJ whole genome shotgun (WGS) entry which is preliminary data.</text>
</comment>